<dbReference type="InterPro" id="IPR021833">
    <property type="entry name" value="DUF3425"/>
</dbReference>
<proteinExistence type="predicted"/>
<dbReference type="CDD" id="cd14688">
    <property type="entry name" value="bZIP_YAP"/>
    <property type="match status" value="1"/>
</dbReference>
<gene>
    <name evidence="2" type="ORF">FZEAL_3754</name>
</gene>
<comment type="caution">
    <text evidence="2">The sequence shown here is derived from an EMBL/GenBank/DDBJ whole genome shotgun (WGS) entry which is preliminary data.</text>
</comment>
<evidence type="ECO:0000256" key="1">
    <source>
        <dbReference type="SAM" id="MobiDB-lite"/>
    </source>
</evidence>
<dbReference type="OrthoDB" id="5086080at2759"/>
<sequence>MHNHAEDPRRVKKRELDRKAQRLSRERTKSRIAQLEAMVESLRQSDTNAQIASLMDQLSKVTKERDDMLQVLTSLGTTIQRHLDAPAPAGSSRTPVGASTQATISLGLMGPEISQETPGSSSETSALAPWDLAPAQPQVTNCLGNETWDYAVSCSDQFPPAMAMDNTIMGHAGGELIPLPELLPNVQMSEEDVIIPTPAMTCPCSNPNSCSSDRHPRKPRNIWRAANETLKRLTKLSSEEIIVEDLTSEDTPVRAVLEGWDSVDRAGKMSSSWRKLRHIDETCFRNCPNTERLAILTIMHLLLTYHGESSLERRSALPRWLWMRPSQALAHSYAIDFFVWPGIRERFVFSQHQYCTNLFWDLFQSNLKILWPYDFRDTYMQNARTGKYQLSPLFEERLRNINSWTMSPDFFTQFPELYEDIPSYLGIPPALGGMSTLTAAYFQTQDENANEVAVR</sequence>
<evidence type="ECO:0008006" key="4">
    <source>
        <dbReference type="Google" id="ProtNLM"/>
    </source>
</evidence>
<accession>A0A8H4UNR1</accession>
<feature type="region of interest" description="Disordered" evidence="1">
    <location>
        <begin position="1"/>
        <end position="29"/>
    </location>
</feature>
<name>A0A8H4UNR1_9HYPO</name>
<reference evidence="2" key="1">
    <citation type="journal article" date="2020" name="BMC Genomics">
        <title>Correction to: Identification and distribution of gene clusters required for synthesis of sphingolipid metabolism inhibitors in diverse species of the filamentous fungus Fusarium.</title>
        <authorList>
            <person name="Kim H.S."/>
            <person name="Lohmar J.M."/>
            <person name="Busman M."/>
            <person name="Brown D.W."/>
            <person name="Naumann T.A."/>
            <person name="Divon H.H."/>
            <person name="Lysoe E."/>
            <person name="Uhlig S."/>
            <person name="Proctor R.H."/>
        </authorList>
    </citation>
    <scope>NUCLEOTIDE SEQUENCE</scope>
    <source>
        <strain evidence="2">NRRL 22465</strain>
    </source>
</reference>
<dbReference type="Gene3D" id="1.20.5.170">
    <property type="match status" value="1"/>
</dbReference>
<dbReference type="AlphaFoldDB" id="A0A8H4UNR1"/>
<protein>
    <recommendedName>
        <fullName evidence="4">BZIP transcription factor</fullName>
    </recommendedName>
</protein>
<reference evidence="2" key="2">
    <citation type="submission" date="2020-05" db="EMBL/GenBank/DDBJ databases">
        <authorList>
            <person name="Kim H.-S."/>
            <person name="Proctor R.H."/>
            <person name="Brown D.W."/>
        </authorList>
    </citation>
    <scope>NUCLEOTIDE SEQUENCE</scope>
    <source>
        <strain evidence="2">NRRL 22465</strain>
    </source>
</reference>
<dbReference type="Pfam" id="PF11905">
    <property type="entry name" value="DUF3425"/>
    <property type="match status" value="1"/>
</dbReference>
<dbReference type="PANTHER" id="PTHR37012">
    <property type="entry name" value="B-ZIP TRANSCRIPTION FACTOR (EUROFUNG)-RELATED"/>
    <property type="match status" value="1"/>
</dbReference>
<dbReference type="EMBL" id="JABEYC010000252">
    <property type="protein sequence ID" value="KAF4980176.1"/>
    <property type="molecule type" value="Genomic_DNA"/>
</dbReference>
<evidence type="ECO:0000313" key="2">
    <source>
        <dbReference type="EMBL" id="KAF4980176.1"/>
    </source>
</evidence>
<evidence type="ECO:0000313" key="3">
    <source>
        <dbReference type="Proteomes" id="UP000635477"/>
    </source>
</evidence>
<dbReference type="Proteomes" id="UP000635477">
    <property type="component" value="Unassembled WGS sequence"/>
</dbReference>
<keyword evidence="3" id="KW-1185">Reference proteome</keyword>
<organism evidence="2 3">
    <name type="scientific">Fusarium zealandicum</name>
    <dbReference type="NCBI Taxonomy" id="1053134"/>
    <lineage>
        <taxon>Eukaryota</taxon>
        <taxon>Fungi</taxon>
        <taxon>Dikarya</taxon>
        <taxon>Ascomycota</taxon>
        <taxon>Pezizomycotina</taxon>
        <taxon>Sordariomycetes</taxon>
        <taxon>Hypocreomycetidae</taxon>
        <taxon>Hypocreales</taxon>
        <taxon>Nectriaceae</taxon>
        <taxon>Fusarium</taxon>
        <taxon>Fusarium staphyleae species complex</taxon>
    </lineage>
</organism>
<dbReference type="PANTHER" id="PTHR37012:SF7">
    <property type="entry name" value="B-ZIP TRANSCRIPTION FACTOR (EUROFUNG)-RELATED"/>
    <property type="match status" value="1"/>
</dbReference>